<dbReference type="EMBL" id="JAAOAQ010000627">
    <property type="protein sequence ID" value="KAF5539233.1"/>
    <property type="molecule type" value="Genomic_DNA"/>
</dbReference>
<dbReference type="OrthoDB" id="5412996at2759"/>
<dbReference type="InterPro" id="IPR051678">
    <property type="entry name" value="AGP_Transferase"/>
</dbReference>
<name>A0A8H5IL76_9HYPO</name>
<evidence type="ECO:0000259" key="1">
    <source>
        <dbReference type="Pfam" id="PF01636"/>
    </source>
</evidence>
<dbReference type="Gene3D" id="3.90.1200.10">
    <property type="match status" value="1"/>
</dbReference>
<keyword evidence="3" id="KW-1185">Reference proteome</keyword>
<dbReference type="InterPro" id="IPR011009">
    <property type="entry name" value="Kinase-like_dom_sf"/>
</dbReference>
<sequence>MYDGQEEHDNLVWDKNDEDFEAAQQQMRLKAFCRKVEGFVQQKFGRPATLISPLIIGGFNILYRVRVEDMSPDVILTFPRIGSLLQTVKDTYEVAGRPVTLNMTEMIRLTNIPRCILPAQDKTYMTADEWYTVLAEMHVAQLVFQHNDLVTSEDDCRNKYVSRQIFRRLARNGQLSSFGFSGDTWSSQSSRILPETLSPCPSNSGPFRLWGDDFRAGNILLDDSDQIAALIDWEYTYAGPAQFILDPPWWLLLETAEMWSPDLEDWRRTYESRLGIWLSAMEKAEASMDKPAYNTFPVPLSRYMRESWQTGRFFLSYAARKSWAFDAMYWNFLDERFFGDRYPGVVKGDLWKTRIDLLSDGERAAGEPIVQRKMAEGKERRIVEWDETEAKKRFSDLLFS</sequence>
<reference evidence="2 3" key="1">
    <citation type="submission" date="2020-05" db="EMBL/GenBank/DDBJ databases">
        <title>Identification and distribution of gene clusters putatively required for synthesis of sphingolipid metabolism inhibitors in phylogenetically diverse species of the filamentous fungus Fusarium.</title>
        <authorList>
            <person name="Kim H.-S."/>
            <person name="Busman M."/>
            <person name="Brown D.W."/>
            <person name="Divon H."/>
            <person name="Uhlig S."/>
            <person name="Proctor R.H."/>
        </authorList>
    </citation>
    <scope>NUCLEOTIDE SEQUENCE [LARGE SCALE GENOMIC DNA]</scope>
    <source>
        <strain evidence="2 3">NRRL 13617</strain>
    </source>
</reference>
<dbReference type="PANTHER" id="PTHR21310:SF37">
    <property type="entry name" value="AMINOGLYCOSIDE PHOSPHOTRANSFERASE DOMAIN-CONTAINING PROTEIN"/>
    <property type="match status" value="1"/>
</dbReference>
<keyword evidence="2" id="KW-0808">Transferase</keyword>
<protein>
    <submittedName>
        <fullName evidence="2">Kinase-like domain-containing protein</fullName>
    </submittedName>
</protein>
<accession>A0A8H5IL76</accession>
<dbReference type="AlphaFoldDB" id="A0A8H5IL76"/>
<organism evidence="2 3">
    <name type="scientific">Fusarium phyllophilum</name>
    <dbReference type="NCBI Taxonomy" id="47803"/>
    <lineage>
        <taxon>Eukaryota</taxon>
        <taxon>Fungi</taxon>
        <taxon>Dikarya</taxon>
        <taxon>Ascomycota</taxon>
        <taxon>Pezizomycotina</taxon>
        <taxon>Sordariomycetes</taxon>
        <taxon>Hypocreomycetidae</taxon>
        <taxon>Hypocreales</taxon>
        <taxon>Nectriaceae</taxon>
        <taxon>Fusarium</taxon>
        <taxon>Fusarium fujikuroi species complex</taxon>
    </lineage>
</organism>
<dbReference type="Pfam" id="PF01636">
    <property type="entry name" value="APH"/>
    <property type="match status" value="1"/>
</dbReference>
<comment type="caution">
    <text evidence="2">The sequence shown here is derived from an EMBL/GenBank/DDBJ whole genome shotgun (WGS) entry which is preliminary data.</text>
</comment>
<proteinExistence type="predicted"/>
<dbReference type="GO" id="GO:0016301">
    <property type="term" value="F:kinase activity"/>
    <property type="evidence" value="ECO:0007669"/>
    <property type="project" value="UniProtKB-KW"/>
</dbReference>
<evidence type="ECO:0000313" key="3">
    <source>
        <dbReference type="Proteomes" id="UP000582016"/>
    </source>
</evidence>
<dbReference type="Proteomes" id="UP000582016">
    <property type="component" value="Unassembled WGS sequence"/>
</dbReference>
<evidence type="ECO:0000313" key="2">
    <source>
        <dbReference type="EMBL" id="KAF5539233.1"/>
    </source>
</evidence>
<dbReference type="SUPFAM" id="SSF56112">
    <property type="entry name" value="Protein kinase-like (PK-like)"/>
    <property type="match status" value="1"/>
</dbReference>
<dbReference type="PANTHER" id="PTHR21310">
    <property type="entry name" value="AMINOGLYCOSIDE PHOSPHOTRANSFERASE-RELATED-RELATED"/>
    <property type="match status" value="1"/>
</dbReference>
<dbReference type="InterPro" id="IPR002575">
    <property type="entry name" value="Aminoglycoside_PTrfase"/>
</dbReference>
<gene>
    <name evidence="2" type="ORF">FPHYL_12305</name>
</gene>
<feature type="domain" description="Aminoglycoside phosphotransferase" evidence="1">
    <location>
        <begin position="160"/>
        <end position="243"/>
    </location>
</feature>
<keyword evidence="2" id="KW-0418">Kinase</keyword>